<comment type="subcellular location">
    <subcellularLocation>
        <location evidence="1">Mitochondrion inner membrane</location>
        <topology evidence="1">Single-pass membrane protein</topology>
    </subcellularLocation>
</comment>
<dbReference type="CDD" id="cd06257">
    <property type="entry name" value="DnaJ"/>
    <property type="match status" value="1"/>
</dbReference>
<dbReference type="FunFam" id="1.10.287.110:FF:000001">
    <property type="entry name" value="Import inner membrane translocase subunit tim14"/>
    <property type="match status" value="1"/>
</dbReference>
<dbReference type="Ensembl" id="ENSCHIT00010013701.1">
    <property type="protein sequence ID" value="ENSCHIP00010009745.1"/>
    <property type="gene ID" value="ENSCHIG00010007150.1"/>
</dbReference>
<dbReference type="GO" id="GO:0001671">
    <property type="term" value="F:ATPase activator activity"/>
    <property type="evidence" value="ECO:0007669"/>
    <property type="project" value="TreeGrafter"/>
</dbReference>
<reference evidence="8" key="2">
    <citation type="submission" date="2025-08" db="UniProtKB">
        <authorList>
            <consortium name="Ensembl"/>
        </authorList>
    </citation>
    <scope>IDENTIFICATION</scope>
</reference>
<evidence type="ECO:0000313" key="8">
    <source>
        <dbReference type="Ensembl" id="ENSCHIP00010009745.1"/>
    </source>
</evidence>
<dbReference type="AlphaFoldDB" id="A0A8C2NUX3"/>
<dbReference type="InterPro" id="IPR036869">
    <property type="entry name" value="J_dom_sf"/>
</dbReference>
<keyword evidence="3" id="KW-0813">Transport</keyword>
<organism evidence="8">
    <name type="scientific">Capra hircus</name>
    <name type="common">Goat</name>
    <dbReference type="NCBI Taxonomy" id="9925"/>
    <lineage>
        <taxon>Eukaryota</taxon>
        <taxon>Metazoa</taxon>
        <taxon>Chordata</taxon>
        <taxon>Craniata</taxon>
        <taxon>Vertebrata</taxon>
        <taxon>Euteleostomi</taxon>
        <taxon>Mammalia</taxon>
        <taxon>Eutheria</taxon>
        <taxon>Laurasiatheria</taxon>
        <taxon>Artiodactyla</taxon>
        <taxon>Ruminantia</taxon>
        <taxon>Pecora</taxon>
        <taxon>Bovidae</taxon>
        <taxon>Caprinae</taxon>
        <taxon>Capra</taxon>
    </lineage>
</organism>
<dbReference type="PANTHER" id="PTHR12763:SF7">
    <property type="entry name" value="DNAJ HOMOLOG SUBFAMILY C MEMBER 15"/>
    <property type="match status" value="1"/>
</dbReference>
<keyword evidence="4" id="KW-0496">Mitochondrion</keyword>
<dbReference type="PROSITE" id="PS50076">
    <property type="entry name" value="DNAJ_2"/>
    <property type="match status" value="1"/>
</dbReference>
<protein>
    <recommendedName>
        <fullName evidence="7">J domain-containing protein</fullName>
    </recommendedName>
</protein>
<evidence type="ECO:0000256" key="4">
    <source>
        <dbReference type="ARBA" id="ARBA00023128"/>
    </source>
</evidence>
<evidence type="ECO:0000256" key="2">
    <source>
        <dbReference type="ARBA" id="ARBA00022792"/>
    </source>
</evidence>
<name>A0A8C2NUX3_CAPHI</name>
<dbReference type="SUPFAM" id="SSF46565">
    <property type="entry name" value="Chaperone J-domain"/>
    <property type="match status" value="1"/>
</dbReference>
<evidence type="ECO:0000256" key="6">
    <source>
        <dbReference type="SAM" id="MobiDB-lite"/>
    </source>
</evidence>
<reference evidence="8" key="1">
    <citation type="submission" date="2019-03" db="EMBL/GenBank/DDBJ databases">
        <title>Genome sequencing and reference-guided assembly of Black Bengal Goat (Capra hircus).</title>
        <authorList>
            <person name="Siddiki A.Z."/>
            <person name="Baten A."/>
            <person name="Billah M."/>
            <person name="Alam M.A.U."/>
            <person name="Shawrob K.S.M."/>
            <person name="Saha S."/>
            <person name="Chowdhury M."/>
            <person name="Rahman A.H."/>
            <person name="Stear M."/>
            <person name="Miah G."/>
            <person name="Das G.B."/>
            <person name="Hossain M.M."/>
            <person name="Kumkum M."/>
            <person name="Islam M.S."/>
            <person name="Mollah A.M."/>
            <person name="Ahsan A."/>
            <person name="Tusar F."/>
            <person name="Khan M.K.I."/>
        </authorList>
    </citation>
    <scope>NUCLEOTIDE SEQUENCE [LARGE SCALE GENOMIC DNA]</scope>
</reference>
<evidence type="ECO:0000259" key="7">
    <source>
        <dbReference type="PROSITE" id="PS50076"/>
    </source>
</evidence>
<dbReference type="PANTHER" id="PTHR12763">
    <property type="match status" value="1"/>
</dbReference>
<dbReference type="GO" id="GO:0001405">
    <property type="term" value="C:PAM complex, Tim23 associated import motor"/>
    <property type="evidence" value="ECO:0007669"/>
    <property type="project" value="TreeGrafter"/>
</dbReference>
<feature type="domain" description="J" evidence="7">
    <location>
        <begin position="211"/>
        <end position="264"/>
    </location>
</feature>
<keyword evidence="3" id="KW-0653">Protein transport</keyword>
<keyword evidence="5" id="KW-0472">Membrane</keyword>
<dbReference type="Gene3D" id="1.10.287.110">
    <property type="entry name" value="DnaJ domain"/>
    <property type="match status" value="1"/>
</dbReference>
<dbReference type="GO" id="GO:0030150">
    <property type="term" value="P:protein import into mitochondrial matrix"/>
    <property type="evidence" value="ECO:0007669"/>
    <property type="project" value="TreeGrafter"/>
</dbReference>
<dbReference type="SMART" id="SM00271">
    <property type="entry name" value="DnaJ"/>
    <property type="match status" value="1"/>
</dbReference>
<feature type="region of interest" description="Disordered" evidence="6">
    <location>
        <begin position="1"/>
        <end position="53"/>
    </location>
</feature>
<keyword evidence="3" id="KW-0811">Translocation</keyword>
<evidence type="ECO:0000256" key="3">
    <source>
        <dbReference type="ARBA" id="ARBA00023010"/>
    </source>
</evidence>
<keyword evidence="2" id="KW-0999">Mitochondrion inner membrane</keyword>
<evidence type="ECO:0000256" key="5">
    <source>
        <dbReference type="ARBA" id="ARBA00023136"/>
    </source>
</evidence>
<sequence>ILTTSGPRAPCSPAKASREPPPNPAWAPAVSPAPRARQEGPGSGGRRRGLRLRSPAPWCRDTWSRARGAPDGAAQDGCRRRWDAWRVSRLRLRRAASAVLTAEFRFLAPSSRQHRPPGLPLPRSSVAPSDLIAGVHRPAQPRIWSEPGRLQARSLIAVGLGIAALGFAGRYAFQIWKPLGQVITETAKKISTPSFSSYYKGGFEQKMSRREASLILGISPSASKAKIRAAHRRIMILNHPDKGGSPYLATKINEAKDLLEAATKH</sequence>
<dbReference type="InterPro" id="IPR001623">
    <property type="entry name" value="DnaJ_domain"/>
</dbReference>
<proteinExistence type="predicted"/>
<evidence type="ECO:0000256" key="1">
    <source>
        <dbReference type="ARBA" id="ARBA00004434"/>
    </source>
</evidence>
<accession>A0A8C2NUX3</accession>